<dbReference type="PANTHER" id="PTHR12977">
    <property type="entry name" value="SUPPRESSOR OF VARIEGATION 4-20-RELATED"/>
    <property type="match status" value="1"/>
</dbReference>
<evidence type="ECO:0000256" key="8">
    <source>
        <dbReference type="ARBA" id="ARBA00023242"/>
    </source>
</evidence>
<dbReference type="GO" id="GO:0042799">
    <property type="term" value="F:histone H4K20 methyltransferase activity"/>
    <property type="evidence" value="ECO:0007669"/>
    <property type="project" value="TreeGrafter"/>
</dbReference>
<evidence type="ECO:0000256" key="6">
    <source>
        <dbReference type="ARBA" id="ARBA00022691"/>
    </source>
</evidence>
<dbReference type="InterPro" id="IPR041938">
    <property type="entry name" value="Hist-Lys_N-MTase_N"/>
</dbReference>
<dbReference type="Gene3D" id="2.170.270.10">
    <property type="entry name" value="SET domain"/>
    <property type="match status" value="1"/>
</dbReference>
<proteinExistence type="predicted"/>
<dbReference type="InterPro" id="IPR001214">
    <property type="entry name" value="SET_dom"/>
</dbReference>
<comment type="caution">
    <text evidence="11">The sequence shown here is derived from an EMBL/GenBank/DDBJ whole genome shotgun (WGS) entry which is preliminary data.</text>
</comment>
<protein>
    <recommendedName>
        <fullName evidence="10">SET domain-containing protein</fullName>
    </recommendedName>
</protein>
<evidence type="ECO:0000256" key="3">
    <source>
        <dbReference type="ARBA" id="ARBA00022454"/>
    </source>
</evidence>
<dbReference type="InterPro" id="IPR039977">
    <property type="entry name" value="Suv4-20/Set9"/>
</dbReference>
<evidence type="ECO:0000259" key="10">
    <source>
        <dbReference type="PROSITE" id="PS50280"/>
    </source>
</evidence>
<evidence type="ECO:0000256" key="9">
    <source>
        <dbReference type="SAM" id="MobiDB-lite"/>
    </source>
</evidence>
<evidence type="ECO:0000256" key="4">
    <source>
        <dbReference type="ARBA" id="ARBA00022603"/>
    </source>
</evidence>
<feature type="region of interest" description="Disordered" evidence="9">
    <location>
        <begin position="1"/>
        <end position="22"/>
    </location>
</feature>
<dbReference type="CDD" id="cd10524">
    <property type="entry name" value="SET_Suv4-20-like"/>
    <property type="match status" value="1"/>
</dbReference>
<keyword evidence="8" id="KW-0539">Nucleus</keyword>
<dbReference type="Gene3D" id="1.10.10.1700">
    <property type="entry name" value="Histone-lysine N-methyltransferase"/>
    <property type="match status" value="1"/>
</dbReference>
<dbReference type="InterPro" id="IPR016197">
    <property type="entry name" value="Chromo-like_dom_sf"/>
</dbReference>
<comment type="subcellular location">
    <subcellularLocation>
        <location evidence="2">Chromosome</location>
    </subcellularLocation>
    <subcellularLocation>
        <location evidence="1">Nucleus</location>
    </subcellularLocation>
</comment>
<evidence type="ECO:0000256" key="7">
    <source>
        <dbReference type="ARBA" id="ARBA00022853"/>
    </source>
</evidence>
<dbReference type="GO" id="GO:0005634">
    <property type="term" value="C:nucleus"/>
    <property type="evidence" value="ECO:0007669"/>
    <property type="project" value="UniProtKB-SubCell"/>
</dbReference>
<dbReference type="Gene3D" id="2.30.30.140">
    <property type="match status" value="2"/>
</dbReference>
<dbReference type="PROSITE" id="PS50280">
    <property type="entry name" value="SET"/>
    <property type="match status" value="1"/>
</dbReference>
<dbReference type="SMART" id="SM00317">
    <property type="entry name" value="SET"/>
    <property type="match status" value="1"/>
</dbReference>
<dbReference type="SUPFAM" id="SSF54160">
    <property type="entry name" value="Chromo domain-like"/>
    <property type="match status" value="1"/>
</dbReference>
<evidence type="ECO:0000256" key="2">
    <source>
        <dbReference type="ARBA" id="ARBA00004286"/>
    </source>
</evidence>
<dbReference type="GO" id="GO:0032259">
    <property type="term" value="P:methylation"/>
    <property type="evidence" value="ECO:0007669"/>
    <property type="project" value="UniProtKB-KW"/>
</dbReference>
<reference evidence="11" key="1">
    <citation type="submission" date="2020-05" db="EMBL/GenBank/DDBJ databases">
        <title>Phylogenomic resolution of chytrid fungi.</title>
        <authorList>
            <person name="Stajich J.E."/>
            <person name="Amses K."/>
            <person name="Simmons R."/>
            <person name="Seto K."/>
            <person name="Myers J."/>
            <person name="Bonds A."/>
            <person name="Quandt C.A."/>
            <person name="Barry K."/>
            <person name="Liu P."/>
            <person name="Grigoriev I."/>
            <person name="Longcore J.E."/>
            <person name="James T.Y."/>
        </authorList>
    </citation>
    <scope>NUCLEOTIDE SEQUENCE</scope>
    <source>
        <strain evidence="11">JEL0513</strain>
    </source>
</reference>
<dbReference type="AlphaFoldDB" id="A0AAD5TCR1"/>
<dbReference type="GO" id="GO:0005694">
    <property type="term" value="C:chromosome"/>
    <property type="evidence" value="ECO:0007669"/>
    <property type="project" value="UniProtKB-SubCell"/>
</dbReference>
<evidence type="ECO:0000256" key="1">
    <source>
        <dbReference type="ARBA" id="ARBA00004123"/>
    </source>
</evidence>
<keyword evidence="6" id="KW-0949">S-adenosyl-L-methionine</keyword>
<gene>
    <name evidence="11" type="ORF">HK100_010695</name>
</gene>
<dbReference type="InterPro" id="IPR046341">
    <property type="entry name" value="SET_dom_sf"/>
</dbReference>
<name>A0AAD5TCR1_9FUNG</name>
<dbReference type="EMBL" id="JADGJH010000006">
    <property type="protein sequence ID" value="KAJ3143112.1"/>
    <property type="molecule type" value="Genomic_DNA"/>
</dbReference>
<dbReference type="SUPFAM" id="SSF82199">
    <property type="entry name" value="SET domain"/>
    <property type="match status" value="1"/>
</dbReference>
<organism evidence="11 12">
    <name type="scientific">Physocladia obscura</name>
    <dbReference type="NCBI Taxonomy" id="109957"/>
    <lineage>
        <taxon>Eukaryota</taxon>
        <taxon>Fungi</taxon>
        <taxon>Fungi incertae sedis</taxon>
        <taxon>Chytridiomycota</taxon>
        <taxon>Chytridiomycota incertae sedis</taxon>
        <taxon>Chytridiomycetes</taxon>
        <taxon>Chytridiales</taxon>
        <taxon>Chytriomycetaceae</taxon>
        <taxon>Physocladia</taxon>
    </lineage>
</organism>
<accession>A0AAD5TCR1</accession>
<keyword evidence="12" id="KW-1185">Reference proteome</keyword>
<feature type="domain" description="SET" evidence="10">
    <location>
        <begin position="274"/>
        <end position="387"/>
    </location>
</feature>
<keyword evidence="5" id="KW-0808">Transferase</keyword>
<dbReference type="CDD" id="cd05162">
    <property type="entry name" value="PWWP"/>
    <property type="match status" value="1"/>
</dbReference>
<feature type="compositionally biased region" description="Basic and acidic residues" evidence="9">
    <location>
        <begin position="1"/>
        <end position="10"/>
    </location>
</feature>
<keyword evidence="4" id="KW-0489">Methyltransferase</keyword>
<evidence type="ECO:0000313" key="12">
    <source>
        <dbReference type="Proteomes" id="UP001211907"/>
    </source>
</evidence>
<keyword evidence="7" id="KW-0156">Chromatin regulator</keyword>
<keyword evidence="3" id="KW-0158">Chromosome</keyword>
<evidence type="ECO:0000256" key="5">
    <source>
        <dbReference type="ARBA" id="ARBA00022679"/>
    </source>
</evidence>
<dbReference type="PANTHER" id="PTHR12977:SF4">
    <property type="entry name" value="HISTONE-LYSINE N-METHYLTRANSFERASE KMT5B"/>
    <property type="match status" value="1"/>
</dbReference>
<feature type="region of interest" description="Disordered" evidence="9">
    <location>
        <begin position="461"/>
        <end position="482"/>
    </location>
</feature>
<sequence>MGERRTEVDVHSISSSSSSERLNVLERHSKETCQSTPQLYSQSDCHSTSIQIHIQAQSQCQAAQIQIESLNLTKNESQLRQQPAKLADMRMAMPLTANKLKQLQNALTARKFIDLSDYDDLMSDFLLDSIFLGFHTHKMNTRYLGMAHHEASESDNVDSRTQSNENIEKIFVTKDTDERNSLSRINFADINRERIQSLIVSLIRTHVAATRNVDGATNDLAARFLFPSALFDEESPDRKTFEAFAPFLQNRTEEQISDFKEHMKRYFSMYLPNAGFEVAKTMRYKNSGKVEACVISTKKWNPGDEIRLCSGYIAELTEHDEIHLANRDFSVLYSTRKGCMCLFLGPARFVNHDCQPNCNFIPTGTNAICFKVLREIEIGQEITTFYGGDYFGDGNSECLCATCEAHCAGGFAVSKPESKLSEILGDADFEQPMVAKLRKSRLRNETWSYYQNAFVGVDFEDNPKPQRRRKSSSPSDASLCSGNENENAVQICNNCNLSGIDMFGENVTDGRCIRCDRNWKIFGTEWPSRKKKTRQHRIIMNNYESDLSELELYDTDSDNEIVQGDEEDLFKLQSSLPETIDDLFMQVDLDDITPEDLERWELILSIPGIIPSNCLFIIILVLVYDLVIYLYSVDLPQCVFVFPDNDDAEEPWWPALIVPQSEVDRGMPKLGEYDSAEDFCVVEYLEVLSYNVVRKEDLRIFDPATEPYLSFSKIAGFENQIAVKRAIEFLSTGKPTGKFKWNKWGKAKQMMDEEAVIQSETLKNQSISAYEKTTPLYKLLSVPPIDQRKPFIQHMLQGGVSVTIKSVNGTKIGEYAFGCHMYTACIDSLENTSENSISDCGNELAILSFESLREAKDVAISTASAIFLKAIEERRQKRAEAKQQQLIIQQLQWQQKQEAELQKELVVYDEQTNMMNVGLEETHPDTHLMLSPAPKTPISISEIDEESIDGCYTDFYYASINQAQAAFSSSHTNYYYNYDNIIEEHTACLAGINEDSDVSARHKHGDGGTGSSGDDNFEEKEAVNYKLLNTVPSILTAAVAAAISREQILKKLCGSSVSGIDSTLAVNNAVIIYHTELSLWYLAHVIEIGEDGNTCKIRYAYWGKRWDTVKRLNEIYKLTDGLFLANTDGQKQGMSLQTMYDGVE</sequence>
<evidence type="ECO:0000313" key="11">
    <source>
        <dbReference type="EMBL" id="KAJ3143112.1"/>
    </source>
</evidence>
<dbReference type="Proteomes" id="UP001211907">
    <property type="component" value="Unassembled WGS sequence"/>
</dbReference>
<dbReference type="Pfam" id="PF00856">
    <property type="entry name" value="SET"/>
    <property type="match status" value="1"/>
</dbReference>